<evidence type="ECO:0000313" key="2">
    <source>
        <dbReference type="EMBL" id="CAL1153692.1"/>
    </source>
</evidence>
<reference evidence="2" key="2">
    <citation type="submission" date="2024-04" db="EMBL/GenBank/DDBJ databases">
        <authorList>
            <person name="Chen Y."/>
            <person name="Shah S."/>
            <person name="Dougan E. K."/>
            <person name="Thang M."/>
            <person name="Chan C."/>
        </authorList>
    </citation>
    <scope>NUCLEOTIDE SEQUENCE [LARGE SCALE GENOMIC DNA]</scope>
</reference>
<dbReference type="EMBL" id="CAMXCT010002771">
    <property type="protein sequence ID" value="CAI4000317.1"/>
    <property type="molecule type" value="Genomic_DNA"/>
</dbReference>
<reference evidence="1" key="1">
    <citation type="submission" date="2022-10" db="EMBL/GenBank/DDBJ databases">
        <authorList>
            <person name="Chen Y."/>
            <person name="Dougan E. K."/>
            <person name="Chan C."/>
            <person name="Rhodes N."/>
            <person name="Thang M."/>
        </authorList>
    </citation>
    <scope>NUCLEOTIDE SEQUENCE</scope>
</reference>
<comment type="caution">
    <text evidence="1">The sequence shown here is derived from an EMBL/GenBank/DDBJ whole genome shotgun (WGS) entry which is preliminary data.</text>
</comment>
<sequence>MSSTLDTDVREKSRWEQPADVRQAALNFSTALQSAPARQFPALWTLPQEKPEAGFGVKAERLVQEQAGFVRKVEQELKRFGQTLDQHSCFQQDSPGRDHGKSGIGYTKSLKAVGGTIKPSKNSQHEKVQHPKISQLIFVWLWSRP</sequence>
<dbReference type="EMBL" id="CAMXCT030002771">
    <property type="protein sequence ID" value="CAL4787629.1"/>
    <property type="molecule type" value="Genomic_DNA"/>
</dbReference>
<keyword evidence="3" id="KW-1185">Reference proteome</keyword>
<evidence type="ECO:0000313" key="1">
    <source>
        <dbReference type="EMBL" id="CAI4000317.1"/>
    </source>
</evidence>
<dbReference type="AlphaFoldDB" id="A0A9P1D0D2"/>
<proteinExistence type="predicted"/>
<evidence type="ECO:0000313" key="3">
    <source>
        <dbReference type="Proteomes" id="UP001152797"/>
    </source>
</evidence>
<dbReference type="EMBL" id="CAMXCT020002771">
    <property type="protein sequence ID" value="CAL1153692.1"/>
    <property type="molecule type" value="Genomic_DNA"/>
</dbReference>
<organism evidence="1">
    <name type="scientific">Cladocopium goreaui</name>
    <dbReference type="NCBI Taxonomy" id="2562237"/>
    <lineage>
        <taxon>Eukaryota</taxon>
        <taxon>Sar</taxon>
        <taxon>Alveolata</taxon>
        <taxon>Dinophyceae</taxon>
        <taxon>Suessiales</taxon>
        <taxon>Symbiodiniaceae</taxon>
        <taxon>Cladocopium</taxon>
    </lineage>
</organism>
<gene>
    <name evidence="1" type="ORF">C1SCF055_LOCUS26443</name>
</gene>
<accession>A0A9P1D0D2</accession>
<name>A0A9P1D0D2_9DINO</name>
<dbReference type="Proteomes" id="UP001152797">
    <property type="component" value="Unassembled WGS sequence"/>
</dbReference>
<protein>
    <submittedName>
        <fullName evidence="1">Uncharacterized protein</fullName>
    </submittedName>
</protein>